<evidence type="ECO:0000259" key="1">
    <source>
        <dbReference type="Pfam" id="PF01323"/>
    </source>
</evidence>
<evidence type="ECO:0000313" key="2">
    <source>
        <dbReference type="EMBL" id="MTV36505.1"/>
    </source>
</evidence>
<dbReference type="InterPro" id="IPR036249">
    <property type="entry name" value="Thioredoxin-like_sf"/>
</dbReference>
<dbReference type="PANTHER" id="PTHR13887">
    <property type="entry name" value="GLUTATHIONE S-TRANSFERASE KAPPA"/>
    <property type="match status" value="1"/>
</dbReference>
<accession>A0A6L6PDT9</accession>
<keyword evidence="3" id="KW-1185">Reference proteome</keyword>
<reference evidence="2 3" key="1">
    <citation type="submission" date="2019-11" db="EMBL/GenBank/DDBJ databases">
        <title>Type strains purchased from KCTC, JCM and DSMZ.</title>
        <authorList>
            <person name="Lu H."/>
        </authorList>
    </citation>
    <scope>NUCLEOTIDE SEQUENCE [LARGE SCALE GENOMIC DNA]</scope>
    <source>
        <strain evidence="2 3">KCTC 22382</strain>
    </source>
</reference>
<organism evidence="2 3">
    <name type="scientific">Duganella radicis</name>
    <dbReference type="NCBI Taxonomy" id="551988"/>
    <lineage>
        <taxon>Bacteria</taxon>
        <taxon>Pseudomonadati</taxon>
        <taxon>Pseudomonadota</taxon>
        <taxon>Betaproteobacteria</taxon>
        <taxon>Burkholderiales</taxon>
        <taxon>Oxalobacteraceae</taxon>
        <taxon>Telluria group</taxon>
        <taxon>Duganella</taxon>
    </lineage>
</organism>
<dbReference type="RefSeq" id="WP_155461834.1">
    <property type="nucleotide sequence ID" value="NZ_WNKY01000001.1"/>
</dbReference>
<name>A0A6L6PDT9_9BURK</name>
<dbReference type="CDD" id="cd03025">
    <property type="entry name" value="DsbA_FrnE_like"/>
    <property type="match status" value="1"/>
</dbReference>
<dbReference type="EMBL" id="WNKY01000001">
    <property type="protein sequence ID" value="MTV36505.1"/>
    <property type="molecule type" value="Genomic_DNA"/>
</dbReference>
<dbReference type="OrthoDB" id="9813770at2"/>
<dbReference type="Gene3D" id="3.40.30.10">
    <property type="entry name" value="Glutaredoxin"/>
    <property type="match status" value="1"/>
</dbReference>
<feature type="domain" description="DSBA-like thioredoxin" evidence="1">
    <location>
        <begin position="7"/>
        <end position="183"/>
    </location>
</feature>
<dbReference type="GO" id="GO:0016491">
    <property type="term" value="F:oxidoreductase activity"/>
    <property type="evidence" value="ECO:0007669"/>
    <property type="project" value="InterPro"/>
</dbReference>
<evidence type="ECO:0000313" key="3">
    <source>
        <dbReference type="Proteomes" id="UP000475582"/>
    </source>
</evidence>
<comment type="caution">
    <text evidence="2">The sequence shown here is derived from an EMBL/GenBank/DDBJ whole genome shotgun (WGS) entry which is preliminary data.</text>
</comment>
<protein>
    <submittedName>
        <fullName evidence="2">DsbA family protein</fullName>
    </submittedName>
</protein>
<proteinExistence type="predicted"/>
<dbReference type="PANTHER" id="PTHR13887:SF51">
    <property type="entry name" value="DSBA FAMILY PROTEIN"/>
    <property type="match status" value="1"/>
</dbReference>
<dbReference type="Pfam" id="PF01323">
    <property type="entry name" value="DSBA"/>
    <property type="match status" value="1"/>
</dbReference>
<dbReference type="InterPro" id="IPR001853">
    <property type="entry name" value="DSBA-like_thioredoxin_dom"/>
</dbReference>
<gene>
    <name evidence="2" type="ORF">GM676_02765</name>
</gene>
<dbReference type="SUPFAM" id="SSF52833">
    <property type="entry name" value="Thioredoxin-like"/>
    <property type="match status" value="1"/>
</dbReference>
<dbReference type="Proteomes" id="UP000475582">
    <property type="component" value="Unassembled WGS sequence"/>
</dbReference>
<sequence>MTTLHYIFDPLCGWCYAAAPLISAARSFPGMRIEFHGGGMMTGPNARTITPDWREYVMPHDLRIRQLTGQPFGAAYFDGLLRDTTAVMDSAPPTTAILAAQELAGQGLDMLHRLQHAHYAEGRRIADLQALVELALEMGLDETAFAAAFARLSGPATDRHFAESRKWLARCGGQGFPTVALQRDDGVLERIDLGRWLGRVDEWRAYLDSQAPSASQPSAVNPGCDTGGCAI</sequence>
<dbReference type="AlphaFoldDB" id="A0A6L6PDT9"/>